<keyword evidence="4" id="KW-0804">Transcription</keyword>
<feature type="modified residue" description="4-aspartylphosphate" evidence="5">
    <location>
        <position position="55"/>
    </location>
</feature>
<dbReference type="PANTHER" id="PTHR43214:SF24">
    <property type="entry name" value="TRANSCRIPTIONAL REGULATORY PROTEIN NARL-RELATED"/>
    <property type="match status" value="1"/>
</dbReference>
<name>A0A8J3SX23_9ACTN</name>
<accession>A0A8J3SX23</accession>
<dbReference type="CDD" id="cd06170">
    <property type="entry name" value="LuxR_C_like"/>
    <property type="match status" value="1"/>
</dbReference>
<comment type="caution">
    <text evidence="8">The sequence shown here is derived from an EMBL/GenBank/DDBJ whole genome shotgun (WGS) entry which is preliminary data.</text>
</comment>
<dbReference type="InterPro" id="IPR001789">
    <property type="entry name" value="Sig_transdc_resp-reg_receiver"/>
</dbReference>
<dbReference type="RefSeq" id="WP_204069124.1">
    <property type="nucleotide sequence ID" value="NZ_BOOJ01000077.1"/>
</dbReference>
<dbReference type="PROSITE" id="PS50043">
    <property type="entry name" value="HTH_LUXR_2"/>
    <property type="match status" value="1"/>
</dbReference>
<dbReference type="Pfam" id="PF00196">
    <property type="entry name" value="GerE"/>
    <property type="match status" value="1"/>
</dbReference>
<dbReference type="InterPro" id="IPR011006">
    <property type="entry name" value="CheY-like_superfamily"/>
</dbReference>
<protein>
    <submittedName>
        <fullName evidence="8">DNA-binding response regulator</fullName>
    </submittedName>
</protein>
<evidence type="ECO:0000313" key="9">
    <source>
        <dbReference type="Proteomes" id="UP000619788"/>
    </source>
</evidence>
<dbReference type="InterPro" id="IPR039420">
    <property type="entry name" value="WalR-like"/>
</dbReference>
<keyword evidence="9" id="KW-1185">Reference proteome</keyword>
<reference evidence="8 9" key="1">
    <citation type="submission" date="2021-01" db="EMBL/GenBank/DDBJ databases">
        <title>Whole genome shotgun sequence of Planobispora siamensis NBRC 107568.</title>
        <authorList>
            <person name="Komaki H."/>
            <person name="Tamura T."/>
        </authorList>
    </citation>
    <scope>NUCLEOTIDE SEQUENCE [LARGE SCALE GENOMIC DNA]</scope>
    <source>
        <strain evidence="8 9">NBRC 107568</strain>
    </source>
</reference>
<dbReference type="PRINTS" id="PR00038">
    <property type="entry name" value="HTHLUXR"/>
</dbReference>
<proteinExistence type="predicted"/>
<evidence type="ECO:0000259" key="6">
    <source>
        <dbReference type="PROSITE" id="PS50043"/>
    </source>
</evidence>
<dbReference type="Pfam" id="PF00072">
    <property type="entry name" value="Response_reg"/>
    <property type="match status" value="1"/>
</dbReference>
<dbReference type="Gene3D" id="3.40.50.2300">
    <property type="match status" value="1"/>
</dbReference>
<dbReference type="GO" id="GO:0003677">
    <property type="term" value="F:DNA binding"/>
    <property type="evidence" value="ECO:0007669"/>
    <property type="project" value="UniProtKB-KW"/>
</dbReference>
<dbReference type="CDD" id="cd17535">
    <property type="entry name" value="REC_NarL-like"/>
    <property type="match status" value="1"/>
</dbReference>
<evidence type="ECO:0000256" key="2">
    <source>
        <dbReference type="ARBA" id="ARBA00023015"/>
    </source>
</evidence>
<dbReference type="SUPFAM" id="SSF52172">
    <property type="entry name" value="CheY-like"/>
    <property type="match status" value="1"/>
</dbReference>
<dbReference type="InterPro" id="IPR000792">
    <property type="entry name" value="Tscrpt_reg_LuxR_C"/>
</dbReference>
<keyword evidence="2" id="KW-0805">Transcription regulation</keyword>
<dbReference type="InterPro" id="IPR016032">
    <property type="entry name" value="Sig_transdc_resp-reg_C-effctor"/>
</dbReference>
<dbReference type="EMBL" id="BOOJ01000077">
    <property type="protein sequence ID" value="GIH97108.1"/>
    <property type="molecule type" value="Genomic_DNA"/>
</dbReference>
<evidence type="ECO:0000256" key="4">
    <source>
        <dbReference type="ARBA" id="ARBA00023163"/>
    </source>
</evidence>
<dbReference type="Proteomes" id="UP000619788">
    <property type="component" value="Unassembled WGS sequence"/>
</dbReference>
<gene>
    <name evidence="8" type="ORF">Psi01_77380</name>
</gene>
<evidence type="ECO:0000256" key="3">
    <source>
        <dbReference type="ARBA" id="ARBA00023125"/>
    </source>
</evidence>
<dbReference type="SMART" id="SM00421">
    <property type="entry name" value="HTH_LUXR"/>
    <property type="match status" value="1"/>
</dbReference>
<dbReference type="SMART" id="SM00448">
    <property type="entry name" value="REC"/>
    <property type="match status" value="1"/>
</dbReference>
<organism evidence="8 9">
    <name type="scientific">Planobispora siamensis</name>
    <dbReference type="NCBI Taxonomy" id="936338"/>
    <lineage>
        <taxon>Bacteria</taxon>
        <taxon>Bacillati</taxon>
        <taxon>Actinomycetota</taxon>
        <taxon>Actinomycetes</taxon>
        <taxon>Streptosporangiales</taxon>
        <taxon>Streptosporangiaceae</taxon>
        <taxon>Planobispora</taxon>
    </lineage>
</organism>
<keyword evidence="3 8" id="KW-0238">DNA-binding</keyword>
<feature type="domain" description="HTH luxR-type" evidence="6">
    <location>
        <begin position="141"/>
        <end position="206"/>
    </location>
</feature>
<dbReference type="GO" id="GO:0000160">
    <property type="term" value="P:phosphorelay signal transduction system"/>
    <property type="evidence" value="ECO:0007669"/>
    <property type="project" value="InterPro"/>
</dbReference>
<feature type="domain" description="Response regulatory" evidence="7">
    <location>
        <begin position="4"/>
        <end position="120"/>
    </location>
</feature>
<dbReference type="AlphaFoldDB" id="A0A8J3SX23"/>
<evidence type="ECO:0000256" key="1">
    <source>
        <dbReference type="ARBA" id="ARBA00022553"/>
    </source>
</evidence>
<dbReference type="SUPFAM" id="SSF46894">
    <property type="entry name" value="C-terminal effector domain of the bipartite response regulators"/>
    <property type="match status" value="1"/>
</dbReference>
<dbReference type="InterPro" id="IPR058245">
    <property type="entry name" value="NreC/VraR/RcsB-like_REC"/>
</dbReference>
<dbReference type="PANTHER" id="PTHR43214">
    <property type="entry name" value="TWO-COMPONENT RESPONSE REGULATOR"/>
    <property type="match status" value="1"/>
</dbReference>
<keyword evidence="1 5" id="KW-0597">Phosphoprotein</keyword>
<dbReference type="GO" id="GO:0006355">
    <property type="term" value="P:regulation of DNA-templated transcription"/>
    <property type="evidence" value="ECO:0007669"/>
    <property type="project" value="InterPro"/>
</dbReference>
<sequence>MTVSVLLADDQATVRRGLRLIIGTQPDLRVVGEAADGREAVEAVRRLRPDVALLDIAMPRMTGIAAAGEILAGPAPPRIVMLTTYDTEDNLEGALRVGVSGFLLKVSPPEQLFSAIRAAAGGLAVLDPAITRRVMAGYVGTPAGPDGITRREREVLVLIGRGLSNAEISASLAISVSTVGTHINRLLAKLALRDRAEAVRYAYEHGLVRPRAM</sequence>
<evidence type="ECO:0000313" key="8">
    <source>
        <dbReference type="EMBL" id="GIH97108.1"/>
    </source>
</evidence>
<dbReference type="PROSITE" id="PS00622">
    <property type="entry name" value="HTH_LUXR_1"/>
    <property type="match status" value="1"/>
</dbReference>
<evidence type="ECO:0000256" key="5">
    <source>
        <dbReference type="PROSITE-ProRule" id="PRU00169"/>
    </source>
</evidence>
<evidence type="ECO:0000259" key="7">
    <source>
        <dbReference type="PROSITE" id="PS50110"/>
    </source>
</evidence>
<dbReference type="PROSITE" id="PS50110">
    <property type="entry name" value="RESPONSE_REGULATORY"/>
    <property type="match status" value="1"/>
</dbReference>